<feature type="transmembrane region" description="Helical" evidence="1">
    <location>
        <begin position="408"/>
        <end position="429"/>
    </location>
</feature>
<proteinExistence type="predicted"/>
<keyword evidence="1" id="KW-0812">Transmembrane</keyword>
<accession>A0A1E3G0P6</accession>
<feature type="transmembrane region" description="Helical" evidence="1">
    <location>
        <begin position="239"/>
        <end position="257"/>
    </location>
</feature>
<feature type="transmembrane region" description="Helical" evidence="1">
    <location>
        <begin position="124"/>
        <end position="143"/>
    </location>
</feature>
<dbReference type="Proteomes" id="UP000094570">
    <property type="component" value="Unassembled WGS sequence"/>
</dbReference>
<evidence type="ECO:0000256" key="1">
    <source>
        <dbReference type="SAM" id="Phobius"/>
    </source>
</evidence>
<feature type="transmembrane region" description="Helical" evidence="1">
    <location>
        <begin position="32"/>
        <end position="54"/>
    </location>
</feature>
<evidence type="ECO:0008006" key="4">
    <source>
        <dbReference type="Google" id="ProtNLM"/>
    </source>
</evidence>
<keyword evidence="1" id="KW-1133">Transmembrane helix</keyword>
<comment type="caution">
    <text evidence="2">The sequence shown here is derived from an EMBL/GenBank/DDBJ whole genome shotgun (WGS) entry which is preliminary data.</text>
</comment>
<dbReference type="AlphaFoldDB" id="A0A1E3G0P6"/>
<feature type="transmembrane region" description="Helical" evidence="1">
    <location>
        <begin position="164"/>
        <end position="184"/>
    </location>
</feature>
<dbReference type="RefSeq" id="WP_069293791.1">
    <property type="nucleotide sequence ID" value="NZ_CP140110.1"/>
</dbReference>
<keyword evidence="1" id="KW-0472">Membrane</keyword>
<feature type="transmembrane region" description="Helical" evidence="1">
    <location>
        <begin position="190"/>
        <end position="208"/>
    </location>
</feature>
<evidence type="ECO:0000313" key="3">
    <source>
        <dbReference type="Proteomes" id="UP000094570"/>
    </source>
</evidence>
<feature type="transmembrane region" description="Helical" evidence="1">
    <location>
        <begin position="66"/>
        <end position="84"/>
    </location>
</feature>
<protein>
    <recommendedName>
        <fullName evidence="4">Oligosaccharide repeat unit polymerase</fullName>
    </recommendedName>
</protein>
<keyword evidence="3" id="KW-1185">Reference proteome</keyword>
<dbReference type="EMBL" id="LWAF01000018">
    <property type="protein sequence ID" value="ODN29819.1"/>
    <property type="molecule type" value="Genomic_DNA"/>
</dbReference>
<sequence>MLISISVMFILLSIVAEIYFLKTGPFVRLMNIPNLIYIYLLRPMAILSIGTSILYSREFDIQSYKLGWFLASLYIISENIGYLFTFPRLSKMVGNNGVISEVSVGFQDYEAHQEEILRVIKSSIFWLVMFSTTFLLTMFLTAGTSFLAQNRNMAMAAVNPLLRYIYPFVQLSAAVLAFSAVILIFSYKRLFFGVSTLIVSLVITSIIYQRGMTTGFLVLAGTVAFDLYRLRRGKISLKLLLRYLIVLLFLFILLVFLRDIYNLFVTGQFNLFKSLQKSEFDNLNMFFLILSSRPDGDVLEIWSILLRFLSRNGPLLGETLIRAPLMLMSSNFRLKTGMKTGVDILNEYYDFNTYWFRKFGFNVNAAQELVLNFHFISALYGFFVGALNGLLVRWYYKRLRKGEFIKSTIYFSAVSYFLTTFAAFQWMIFEIIFAEILSLLLKIKLRTSRNGTIVFET</sequence>
<dbReference type="STRING" id="1008305.A4H02_08685"/>
<organism evidence="2 3">
    <name type="scientific">Fervidobacterium thailandense</name>
    <dbReference type="NCBI Taxonomy" id="1008305"/>
    <lineage>
        <taxon>Bacteria</taxon>
        <taxon>Thermotogati</taxon>
        <taxon>Thermotogota</taxon>
        <taxon>Thermotogae</taxon>
        <taxon>Thermotogales</taxon>
        <taxon>Fervidobacteriaceae</taxon>
        <taxon>Fervidobacterium</taxon>
    </lineage>
</organism>
<reference evidence="3" key="1">
    <citation type="submission" date="2016-04" db="EMBL/GenBank/DDBJ databases">
        <title>The genome sequence project of a novel Fervidobacterium isolate from a hot spring in Thailand.</title>
        <authorList>
            <person name="Gonzalez J.M."/>
            <person name="Cuecas A."/>
            <person name="Kanoksilapatham W."/>
        </authorList>
    </citation>
    <scope>NUCLEOTIDE SEQUENCE [LARGE SCALE GENOMIC DNA]</scope>
    <source>
        <strain evidence="3">FC2004</strain>
    </source>
</reference>
<feature type="transmembrane region" description="Helical" evidence="1">
    <location>
        <begin position="373"/>
        <end position="396"/>
    </location>
</feature>
<evidence type="ECO:0000313" key="2">
    <source>
        <dbReference type="EMBL" id="ODN29819.1"/>
    </source>
</evidence>
<name>A0A1E3G0P6_9BACT</name>
<gene>
    <name evidence="2" type="ORF">A4H02_08685</name>
</gene>